<dbReference type="InterPro" id="IPR036397">
    <property type="entry name" value="RNaseH_sf"/>
</dbReference>
<feature type="region of interest" description="Disordered" evidence="6">
    <location>
        <begin position="1338"/>
        <end position="1364"/>
    </location>
</feature>
<dbReference type="Pfam" id="PF13976">
    <property type="entry name" value="gag_pre-integrs"/>
    <property type="match status" value="1"/>
</dbReference>
<keyword evidence="7" id="KW-1133">Transmembrane helix</keyword>
<feature type="domain" description="Integrase catalytic" evidence="9">
    <location>
        <begin position="1081"/>
        <end position="1247"/>
    </location>
</feature>
<feature type="region of interest" description="Disordered" evidence="6">
    <location>
        <begin position="359"/>
        <end position="385"/>
    </location>
</feature>
<dbReference type="SUPFAM" id="SSF56672">
    <property type="entry name" value="DNA/RNA polymerases"/>
    <property type="match status" value="1"/>
</dbReference>
<dbReference type="PANTHER" id="PTHR42648:SF32">
    <property type="entry name" value="RIBONUCLEASE H-LIKE DOMAIN, GAG-PRE-INTEGRASE DOMAIN PROTEIN-RELATED"/>
    <property type="match status" value="1"/>
</dbReference>
<feature type="compositionally biased region" description="Basic and acidic residues" evidence="6">
    <location>
        <begin position="629"/>
        <end position="642"/>
    </location>
</feature>
<dbReference type="EMBL" id="BQNB010015547">
    <property type="protein sequence ID" value="GJT41258.1"/>
    <property type="molecule type" value="Genomic_DNA"/>
</dbReference>
<keyword evidence="3" id="KW-0064">Aspartyl protease</keyword>
<dbReference type="CDD" id="cd09272">
    <property type="entry name" value="RNase_HI_RT_Ty1"/>
    <property type="match status" value="1"/>
</dbReference>
<evidence type="ECO:0000256" key="7">
    <source>
        <dbReference type="SAM" id="Phobius"/>
    </source>
</evidence>
<feature type="region of interest" description="Disordered" evidence="6">
    <location>
        <begin position="627"/>
        <end position="657"/>
    </location>
</feature>
<comment type="caution">
    <text evidence="10">The sequence shown here is derived from an EMBL/GenBank/DDBJ whole genome shotgun (WGS) entry which is preliminary data.</text>
</comment>
<keyword evidence="5" id="KW-0862">Zinc</keyword>
<dbReference type="Proteomes" id="UP001151760">
    <property type="component" value="Unassembled WGS sequence"/>
</dbReference>
<evidence type="ECO:0000256" key="4">
    <source>
        <dbReference type="ARBA" id="ARBA00022801"/>
    </source>
</evidence>
<dbReference type="Gene3D" id="3.30.420.10">
    <property type="entry name" value="Ribonuclease H-like superfamily/Ribonuclease H"/>
    <property type="match status" value="1"/>
</dbReference>
<feature type="domain" description="CCHC-type" evidence="8">
    <location>
        <begin position="345"/>
        <end position="360"/>
    </location>
</feature>
<dbReference type="Gene3D" id="4.10.60.10">
    <property type="entry name" value="Zinc finger, CCHC-type"/>
    <property type="match status" value="1"/>
</dbReference>
<organism evidence="10 11">
    <name type="scientific">Tanacetum coccineum</name>
    <dbReference type="NCBI Taxonomy" id="301880"/>
    <lineage>
        <taxon>Eukaryota</taxon>
        <taxon>Viridiplantae</taxon>
        <taxon>Streptophyta</taxon>
        <taxon>Embryophyta</taxon>
        <taxon>Tracheophyta</taxon>
        <taxon>Spermatophyta</taxon>
        <taxon>Magnoliopsida</taxon>
        <taxon>eudicotyledons</taxon>
        <taxon>Gunneridae</taxon>
        <taxon>Pentapetalae</taxon>
        <taxon>asterids</taxon>
        <taxon>campanulids</taxon>
        <taxon>Asterales</taxon>
        <taxon>Asteraceae</taxon>
        <taxon>Asteroideae</taxon>
        <taxon>Anthemideae</taxon>
        <taxon>Anthemidinae</taxon>
        <taxon>Tanacetum</taxon>
    </lineage>
</organism>
<dbReference type="SUPFAM" id="SSF53098">
    <property type="entry name" value="Ribonuclease H-like"/>
    <property type="match status" value="1"/>
</dbReference>
<dbReference type="SUPFAM" id="SSF57756">
    <property type="entry name" value="Retrovirus zinc finger-like domains"/>
    <property type="match status" value="1"/>
</dbReference>
<evidence type="ECO:0000256" key="6">
    <source>
        <dbReference type="SAM" id="MobiDB-lite"/>
    </source>
</evidence>
<evidence type="ECO:0000256" key="2">
    <source>
        <dbReference type="ARBA" id="ARBA00022723"/>
    </source>
</evidence>
<keyword evidence="7" id="KW-0812">Transmembrane</keyword>
<dbReference type="Pfam" id="PF22936">
    <property type="entry name" value="Pol_BBD"/>
    <property type="match status" value="1"/>
</dbReference>
<dbReference type="InterPro" id="IPR054722">
    <property type="entry name" value="PolX-like_BBD"/>
</dbReference>
<dbReference type="Pfam" id="PF00665">
    <property type="entry name" value="rve"/>
    <property type="match status" value="1"/>
</dbReference>
<feature type="region of interest" description="Disordered" evidence="6">
    <location>
        <begin position="1381"/>
        <end position="1409"/>
    </location>
</feature>
<dbReference type="Pfam" id="PF00098">
    <property type="entry name" value="zf-CCHC"/>
    <property type="match status" value="1"/>
</dbReference>
<evidence type="ECO:0000313" key="10">
    <source>
        <dbReference type="EMBL" id="GJT41258.1"/>
    </source>
</evidence>
<reference evidence="10" key="2">
    <citation type="submission" date="2022-01" db="EMBL/GenBank/DDBJ databases">
        <authorList>
            <person name="Yamashiro T."/>
            <person name="Shiraishi A."/>
            <person name="Satake H."/>
            <person name="Nakayama K."/>
        </authorList>
    </citation>
    <scope>NUCLEOTIDE SEQUENCE</scope>
</reference>
<evidence type="ECO:0000259" key="9">
    <source>
        <dbReference type="PROSITE" id="PS50994"/>
    </source>
</evidence>
<proteinExistence type="predicted"/>
<dbReference type="InterPro" id="IPR001878">
    <property type="entry name" value="Znf_CCHC"/>
</dbReference>
<dbReference type="InterPro" id="IPR012337">
    <property type="entry name" value="RNaseH-like_sf"/>
</dbReference>
<dbReference type="InterPro" id="IPR025724">
    <property type="entry name" value="GAG-pre-integrase_dom"/>
</dbReference>
<keyword evidence="1" id="KW-0645">Protease</keyword>
<feature type="compositionally biased region" description="Low complexity" evidence="6">
    <location>
        <begin position="1381"/>
        <end position="1395"/>
    </location>
</feature>
<dbReference type="InterPro" id="IPR001584">
    <property type="entry name" value="Integrase_cat-core"/>
</dbReference>
<evidence type="ECO:0000313" key="11">
    <source>
        <dbReference type="Proteomes" id="UP001151760"/>
    </source>
</evidence>
<dbReference type="SMART" id="SM00343">
    <property type="entry name" value="ZnF_C2HC"/>
    <property type="match status" value="2"/>
</dbReference>
<sequence>MDLESTQNNAVAKLPLLKQGDYVMWRLRIEQYIQLQDYALWEIIESGNSFKPVARVTTNANSTSTSTIPGAVTAGERIQKKNDIKAKSILMMALPNEHLLTFNQYKDAKTLLEAIKVIFGGNDATKKTQKTLLKQTYENFNASSSESLDSIFNRLQKLVSQLSILGENISQEDLNLKFLRSLPAEWNTHVVVWRNKPDLESISIDDLYNNFKIVEQEVKRSGSSSSNSGSKNMAFVSTHDSTNEDTAYVQVSTASTPVSAASTNDNAASLSDATVYAFLANQPSGSQFVHEDLEQIHDDDLEEMDLKWQLALLSMRARKFYQRTGKKITINGSDTAGFDKTKVECFNCHKLGHFARECRNPRSQESRPRSYDQGSRSQDNLRRTVKVEDTSSKAMVAIDGAGFDWSYMAEEEVPNNMALMAFSDSEVYNDKTCSNTYLKSFETLKTQYDNLMVEFNKSEFDLANYKRGLASVEEQSVFYKKNEVMFTDQIAVLKRDASFNESEIIALKIQIEKLKKDKEDNLIKIDNYENASKSLDKLIGSQLTNNNKKGVGYNAVPPPPTGLFSPPTIDLSNTGLEEFKQPEFEGYGPKANKSVCVDATKEVKKPSDAPIIEDWVSDCDEDESVTKVSKSDNVQHKPEQANKPRNVRQNHRYNSANRNELKTQRLGVGFQFSPKACFVCGSFNHLIKDCDFYDKKVVQKPELNNVQKGTGQREGRSVWNNAMRTNHQNFSNSRRNFTPTTVLTKSGKVPISTARQSSSRAAVPVSAARPINTAAPKSFVNVAKPRTNALQKTHSPSRRPFYHQTALKNRNLKNKVNTVKINSVNTAKTKGVKSDVGKQGINAVKPSACWVWRPKSNVIDHIFKTSGSYICKSFNYGDPQVALKDTGIFDSGCSRHMTGNKSYLTDYQDYDGGFVAFAGSSKGGKITGKGKIRTGNLDFEDVYFVKELKFNLFSVSQMCDKKNSVLFTETECLILSPDFKLPDENQVMLKIPRKDNMYSFDLKNIVPSKGLTCLIAKATNDESKLWHRRLGHLNFKTLNKLVKGNLVRGLPSKTFENDHTCVACQKGKQHKATCKSKLVNTISQPLQILHMDLFGPTFVKSIMGKMYCLVITDDYSRFSWVFFLAKKDETSGILKNFITGIENQLNHKVKVIRYDNGTEFKNYEMNQFCGIKGIKREFSNARTPQQNGVAERKNRTLIEAARTMLADSLLPIPFWAEAVNTACYVQNRVLVTKPHNKTPYELLLGRTPIVSFMRPFGCPVTILNTLDHLGKFDGKADEGVLVGYSINSKAFRVYNHRTRIVEENLHVNFLENKPNVAGNGPEWLFDIDSLTNTMNYQPVSAGNRTNSNAGIETNSDAGQAGKDKVPNQEYILLPLMHTSSYVPSSPEEDVSSPNDDAADKKTEQESAKEEAQILMDAVNQEKEATEHSDDVKNQFEAEYNKHLFEGLDTRTSSTNSFNTVNNSIYTASASRTFYPAGSSSGPPLVSFDGSLPVDVHNYPDDPLMPNLEDTAEPQGTGIFGRAYDDDDFYNSLFDDQDVGAEADFNNMEPSIAVSHIPTTRIHSIHPKAQIIGDPKSAVQTRRMTKQNETGLISFINKQRRTNHKDFQNCLFACFLSQDEPKKITQALDDESWVEAMQEELLQFKLLNVWTLVDLPDGKKAIGTKWVYRNKKDQRGVVIRNKARLVAQGHRQEEGIDYDEVFAPVARIEAIRLFLAYASYMDFTVYQMDVKSAFLYGTIEEEVEKALYGLHQALRAWYETLSNYLLENGFRRGTIYKTLFIKKIKNDILLVQVYVDDIIFGSTKKSLSTEFEQLMHKRFQMSSMGELTFFLGLQVEQRKDGIFLSHDKYVYDILKKFGFSSVKTESTPMETHKSLATNTTQPDVDVHLYRSMIGSLMYLTSSRSDIMFAVCACLRFQVTPKACHMHAVKRIFIYLKGASIDRKSTTGGCQFLGCRLISWQCKKQTIVANSTTEAEYIAASNCCGQVLWLQNQLLDYGYNFMKTKIHIDNESTISVIKNPVAYSKTKHIEIRFHFIKDYYEKGLIEMVKIHTDYNVADLLTKAFDVTRFQFLIASIDLVDTAGYHFVLLVQTFILLGSVSTAVYIWIGFTMSNRHQELASPEQTASALAIPGQTTTGKESSNLLMAGSLPKTILPTEFLG</sequence>
<feature type="compositionally biased region" description="Polar residues" evidence="6">
    <location>
        <begin position="1338"/>
        <end position="1357"/>
    </location>
</feature>
<keyword evidence="7" id="KW-0472">Membrane</keyword>
<accession>A0ABQ5DQU3</accession>
<feature type="compositionally biased region" description="Basic and acidic residues" evidence="6">
    <location>
        <begin position="359"/>
        <end position="370"/>
    </location>
</feature>
<dbReference type="Pfam" id="PF14223">
    <property type="entry name" value="Retrotran_gag_2"/>
    <property type="match status" value="1"/>
</dbReference>
<dbReference type="PROSITE" id="PS50158">
    <property type="entry name" value="ZF_CCHC"/>
    <property type="match status" value="1"/>
</dbReference>
<dbReference type="Pfam" id="PF25597">
    <property type="entry name" value="SH3_retrovirus"/>
    <property type="match status" value="1"/>
</dbReference>
<keyword evidence="4" id="KW-0378">Hydrolase</keyword>
<dbReference type="InterPro" id="IPR013103">
    <property type="entry name" value="RVT_2"/>
</dbReference>
<dbReference type="InterPro" id="IPR057670">
    <property type="entry name" value="SH3_retrovirus"/>
</dbReference>
<evidence type="ECO:0000256" key="5">
    <source>
        <dbReference type="PROSITE-ProRule" id="PRU00047"/>
    </source>
</evidence>
<protein>
    <submittedName>
        <fullName evidence="10">Ribonuclease H-like domain-containing protein</fullName>
    </submittedName>
</protein>
<dbReference type="InterPro" id="IPR043502">
    <property type="entry name" value="DNA/RNA_pol_sf"/>
</dbReference>
<evidence type="ECO:0000256" key="3">
    <source>
        <dbReference type="ARBA" id="ARBA00022750"/>
    </source>
</evidence>
<dbReference type="PANTHER" id="PTHR42648">
    <property type="entry name" value="TRANSPOSASE, PUTATIVE-RELATED"/>
    <property type="match status" value="1"/>
</dbReference>
<feature type="compositionally biased region" description="Basic and acidic residues" evidence="6">
    <location>
        <begin position="1397"/>
        <end position="1409"/>
    </location>
</feature>
<dbReference type="Pfam" id="PF07727">
    <property type="entry name" value="RVT_2"/>
    <property type="match status" value="1"/>
</dbReference>
<evidence type="ECO:0000256" key="1">
    <source>
        <dbReference type="ARBA" id="ARBA00022670"/>
    </source>
</evidence>
<evidence type="ECO:0000259" key="8">
    <source>
        <dbReference type="PROSITE" id="PS50158"/>
    </source>
</evidence>
<gene>
    <name evidence="10" type="ORF">Tco_0941123</name>
</gene>
<reference evidence="10" key="1">
    <citation type="journal article" date="2022" name="Int. J. Mol. Sci.">
        <title>Draft Genome of Tanacetum Coccineum: Genomic Comparison of Closely Related Tanacetum-Family Plants.</title>
        <authorList>
            <person name="Yamashiro T."/>
            <person name="Shiraishi A."/>
            <person name="Nakayama K."/>
            <person name="Satake H."/>
        </authorList>
    </citation>
    <scope>NUCLEOTIDE SEQUENCE</scope>
</reference>
<dbReference type="InterPro" id="IPR036875">
    <property type="entry name" value="Znf_CCHC_sf"/>
</dbReference>
<feature type="transmembrane region" description="Helical" evidence="7">
    <location>
        <begin position="2082"/>
        <end position="2105"/>
    </location>
</feature>
<keyword evidence="5" id="KW-0863">Zinc-finger</keyword>
<name>A0ABQ5DQU3_9ASTR</name>
<dbReference type="PROSITE" id="PS50994">
    <property type="entry name" value="INTEGRASE"/>
    <property type="match status" value="1"/>
</dbReference>
<keyword evidence="11" id="KW-1185">Reference proteome</keyword>
<dbReference type="InterPro" id="IPR039537">
    <property type="entry name" value="Retrotran_Ty1/copia-like"/>
</dbReference>
<keyword evidence="2" id="KW-0479">Metal-binding</keyword>